<dbReference type="NCBIfam" id="NF041782">
    <property type="entry name" value="mnquin_red_QrcC"/>
    <property type="match status" value="1"/>
</dbReference>
<dbReference type="InterPro" id="IPR017896">
    <property type="entry name" value="4Fe4S_Fe-S-bd"/>
</dbReference>
<dbReference type="Proteomes" id="UP001366166">
    <property type="component" value="Chromosome"/>
</dbReference>
<evidence type="ECO:0000313" key="7">
    <source>
        <dbReference type="Proteomes" id="UP001366166"/>
    </source>
</evidence>
<dbReference type="AlphaFoldDB" id="A0AAU9EZY1"/>
<keyword evidence="7" id="KW-1185">Reference proteome</keyword>
<evidence type="ECO:0000259" key="5">
    <source>
        <dbReference type="PROSITE" id="PS51379"/>
    </source>
</evidence>
<proteinExistence type="predicted"/>
<dbReference type="GO" id="GO:0046872">
    <property type="term" value="F:metal ion binding"/>
    <property type="evidence" value="ECO:0007669"/>
    <property type="project" value="UniProtKB-KW"/>
</dbReference>
<reference evidence="7" key="1">
    <citation type="journal article" date="2023" name="Arch. Microbiol.">
        <title>Desulfoferula mesophilus gen. nov. sp. nov., a mesophilic sulfate-reducing bacterium isolated from a brackish lake sediment.</title>
        <authorList>
            <person name="Watanabe T."/>
            <person name="Yabe T."/>
            <person name="Tsuji J.M."/>
            <person name="Fukui M."/>
        </authorList>
    </citation>
    <scope>NUCLEOTIDE SEQUENCE [LARGE SCALE GENOMIC DNA]</scope>
    <source>
        <strain evidence="7">12FAK</strain>
    </source>
</reference>
<dbReference type="GO" id="GO:0051539">
    <property type="term" value="F:4 iron, 4 sulfur cluster binding"/>
    <property type="evidence" value="ECO:0007669"/>
    <property type="project" value="UniProtKB-KW"/>
</dbReference>
<evidence type="ECO:0000256" key="2">
    <source>
        <dbReference type="ARBA" id="ARBA00022723"/>
    </source>
</evidence>
<accession>A0AAU9EZY1</accession>
<protein>
    <submittedName>
        <fullName evidence="6">Menaquinone reductase, iron-sulfur cluster-binding subunit</fullName>
    </submittedName>
</protein>
<evidence type="ECO:0000256" key="4">
    <source>
        <dbReference type="ARBA" id="ARBA00023014"/>
    </source>
</evidence>
<evidence type="ECO:0000256" key="1">
    <source>
        <dbReference type="ARBA" id="ARBA00022485"/>
    </source>
</evidence>
<gene>
    <name evidence="6" type="primary">qrcC</name>
    <name evidence="6" type="ORF">FAK_23340</name>
</gene>
<keyword evidence="3" id="KW-0408">Iron</keyword>
<feature type="domain" description="4Fe-4S ferredoxin-type" evidence="5">
    <location>
        <begin position="118"/>
        <end position="147"/>
    </location>
</feature>
<evidence type="ECO:0000256" key="3">
    <source>
        <dbReference type="ARBA" id="ARBA00023004"/>
    </source>
</evidence>
<sequence length="279" mass="31458">MWRKDVMRFGMVIDLDKCTGCGACSVACMSENNIGVLHDETDKIRSITWMRVYQIDNGKSFPDTEVAFIPRPCMHCQGGTSGTPGQAFFQEDPMEEAAHTPCVSVCPATATDYDEETGIVSQIPTRCIGCRYCVAACPYHARYFNWYDVPWPKGTPRALSPFVSPRMRGVAEKCTFCYQRYQAARNKALVSGGEVGEMDYQTACTEACPSGAITFGQLQNPKHKVHQLISSEYTFRLLERLHTNPKVYYMSKREWVRKKADNYVTRHNKFAQAAPQSGH</sequence>
<dbReference type="PANTHER" id="PTHR43177">
    <property type="entry name" value="PROTEIN NRFC"/>
    <property type="match status" value="1"/>
</dbReference>
<dbReference type="PANTHER" id="PTHR43177:SF3">
    <property type="entry name" value="PROTEIN NRFC HOMOLOG"/>
    <property type="match status" value="1"/>
</dbReference>
<dbReference type="PROSITE" id="PS51379">
    <property type="entry name" value="4FE4S_FER_2"/>
    <property type="match status" value="2"/>
</dbReference>
<dbReference type="KEGG" id="dmp:FAK_23340"/>
<feature type="domain" description="4Fe-4S ferredoxin-type" evidence="5">
    <location>
        <begin position="9"/>
        <end position="39"/>
    </location>
</feature>
<keyword evidence="1" id="KW-0004">4Fe-4S</keyword>
<dbReference type="Pfam" id="PF13247">
    <property type="entry name" value="Fer4_11"/>
    <property type="match status" value="1"/>
</dbReference>
<dbReference type="SUPFAM" id="SSF54862">
    <property type="entry name" value="4Fe-4S ferredoxins"/>
    <property type="match status" value="1"/>
</dbReference>
<keyword evidence="4" id="KW-0411">Iron-sulfur</keyword>
<dbReference type="Gene3D" id="3.30.70.20">
    <property type="match status" value="2"/>
</dbReference>
<evidence type="ECO:0000313" key="6">
    <source>
        <dbReference type="EMBL" id="BEQ15268.1"/>
    </source>
</evidence>
<dbReference type="InterPro" id="IPR050954">
    <property type="entry name" value="ET_IronSulfur_Cluster-Binding"/>
</dbReference>
<organism evidence="6 7">
    <name type="scientific">Desulfoferula mesophila</name>
    <dbReference type="NCBI Taxonomy" id="3058419"/>
    <lineage>
        <taxon>Bacteria</taxon>
        <taxon>Pseudomonadati</taxon>
        <taxon>Thermodesulfobacteriota</taxon>
        <taxon>Desulfarculia</taxon>
        <taxon>Desulfarculales</taxon>
        <taxon>Desulfarculaceae</taxon>
        <taxon>Desulfoferula</taxon>
    </lineage>
</organism>
<name>A0AAU9EZY1_9BACT</name>
<dbReference type="Pfam" id="PF12797">
    <property type="entry name" value="Fer4_2"/>
    <property type="match status" value="1"/>
</dbReference>
<dbReference type="InterPro" id="IPR053552">
    <property type="entry name" value="Menaquinone_reductase_QrcC"/>
</dbReference>
<keyword evidence="2" id="KW-0479">Metal-binding</keyword>
<dbReference type="CDD" id="cd10551">
    <property type="entry name" value="PsrB"/>
    <property type="match status" value="1"/>
</dbReference>
<dbReference type="InterPro" id="IPR017900">
    <property type="entry name" value="4Fe4S_Fe_S_CS"/>
</dbReference>
<dbReference type="PROSITE" id="PS00198">
    <property type="entry name" value="4FE4S_FER_1"/>
    <property type="match status" value="1"/>
</dbReference>
<dbReference type="EMBL" id="AP028679">
    <property type="protein sequence ID" value="BEQ15268.1"/>
    <property type="molecule type" value="Genomic_DNA"/>
</dbReference>